<dbReference type="AlphaFoldDB" id="A0A0N8VMM9"/>
<name>A0A0N8VMM9_9FLAO</name>
<dbReference type="Proteomes" id="UP000050443">
    <property type="component" value="Unassembled WGS sequence"/>
</dbReference>
<evidence type="ECO:0000313" key="2">
    <source>
        <dbReference type="Proteomes" id="UP000050443"/>
    </source>
</evidence>
<evidence type="ECO:0000313" key="1">
    <source>
        <dbReference type="EMBL" id="KQB39772.1"/>
    </source>
</evidence>
<dbReference type="PATRIC" id="fig|362413.3.peg.1427"/>
<protein>
    <submittedName>
        <fullName evidence="1">Uncharacterized protein</fullName>
    </submittedName>
</protein>
<sequence length="46" mass="5574">MNVFLINLVQKYGKRFRVAKVQWSKVFHLKEFFAQRRKGAKKSNFV</sequence>
<dbReference type="EMBL" id="JRLF01000012">
    <property type="protein sequence ID" value="KQB39772.1"/>
    <property type="molecule type" value="Genomic_DNA"/>
</dbReference>
<reference evidence="1 2" key="1">
    <citation type="submission" date="2014-09" db="EMBL/GenBank/DDBJ databases">
        <title>Genome sequence of Flavobacterium aquidurense RC62.</title>
        <authorList>
            <person name="Kim J.F."/>
            <person name="Kwak M.-J."/>
        </authorList>
    </citation>
    <scope>NUCLEOTIDE SEQUENCE [LARGE SCALE GENOMIC DNA]</scope>
    <source>
        <strain evidence="1 2">RC62</strain>
    </source>
</reference>
<organism evidence="1 2">
    <name type="scientific">Flavobacterium aquidurense</name>
    <dbReference type="NCBI Taxonomy" id="362413"/>
    <lineage>
        <taxon>Bacteria</taxon>
        <taxon>Pseudomonadati</taxon>
        <taxon>Bacteroidota</taxon>
        <taxon>Flavobacteriia</taxon>
        <taxon>Flavobacteriales</taxon>
        <taxon>Flavobacteriaceae</taxon>
        <taxon>Flavobacterium</taxon>
    </lineage>
</organism>
<comment type="caution">
    <text evidence="1">The sequence shown here is derived from an EMBL/GenBank/DDBJ whole genome shotgun (WGS) entry which is preliminary data.</text>
</comment>
<proteinExistence type="predicted"/>
<gene>
    <name evidence="1" type="ORF">RC62_1466</name>
</gene>
<accession>A0A0N8VMM9</accession>